<keyword evidence="1" id="KW-0812">Transmembrane</keyword>
<evidence type="ECO:0000259" key="3">
    <source>
        <dbReference type="Pfam" id="PF05699"/>
    </source>
</evidence>
<comment type="caution">
    <text evidence="4">The sequence shown here is derived from an EMBL/GenBank/DDBJ whole genome shotgun (WGS) entry which is preliminary data.</text>
</comment>
<dbReference type="InterPro" id="IPR012337">
    <property type="entry name" value="RNaseH-like_sf"/>
</dbReference>
<proteinExistence type="predicted"/>
<dbReference type="SUPFAM" id="SSF53098">
    <property type="entry name" value="Ribonuclease H-like"/>
    <property type="match status" value="1"/>
</dbReference>
<evidence type="ECO:0000256" key="1">
    <source>
        <dbReference type="SAM" id="Phobius"/>
    </source>
</evidence>
<dbReference type="GO" id="GO:0046983">
    <property type="term" value="F:protein dimerization activity"/>
    <property type="evidence" value="ECO:0007669"/>
    <property type="project" value="InterPro"/>
</dbReference>
<protein>
    <submittedName>
        <fullName evidence="4">HAT transposon superfamily</fullName>
    </submittedName>
</protein>
<evidence type="ECO:0000313" key="4">
    <source>
        <dbReference type="EMBL" id="KAJ7963886.1"/>
    </source>
</evidence>
<dbReference type="Pfam" id="PF04937">
    <property type="entry name" value="DUF659"/>
    <property type="match status" value="1"/>
</dbReference>
<accession>A0AAD7LV12</accession>
<feature type="non-terminal residue" evidence="4">
    <location>
        <position position="867"/>
    </location>
</feature>
<name>A0AAD7LV12_QUISA</name>
<keyword evidence="1" id="KW-1133">Transmembrane helix</keyword>
<sequence>INSWTAPPNRFILFYAKPQISFCFLLCTIPDNLVLFISLLQAFNDREIPGRQVTAMSSKLDPAWKHCHILVMNEQNGVQVELKKCMYCGKTFKGGGIHRIKEHLAGRRGNGPICDHVPADVRLSMQQNLKERIGVGRWKKQKGDLDSPLLSNVSETNNGNSDQLKSIRVASSNMLVNQNEEFGTVSNMDIDRRKRDRGDCSSAGVPGTGKTDVCLELRGSLTPTTYETDNVISDHTNCKLSAVPSSNLLVYQEDVGINNTSANGRKEPSATVGIDTIGDDGIIGNDIEVNGENNEKVHMAIGRFLFEIGASIGSVKNSVYFQSMIDTISSVGQGVVAPSYHDLRGWVLKKAVEEVKRDADKQVATWVKTGCSLLVNKWNSGNGRTLLNFSVCSPEGTVFLKSVDASDIIHSSDYLHELFKQVVEEVGVTHILQVITDSEEQYISAGKRLMAMYPTLYWAPCAAHCINLMLQDFGKLEWISSVIDQARSITRYIYKHSMVLNMMKRYTFGNDIVKPGVTRFATNFTTLKQMADLKLNLQSMVISLEWIDCPYSKKPGGLAIQDLISNQSFWSSCILVNRLIDPLVQVLRIVCSKRDAMGYIYAAMYRAKEAIKRELVKREAYMVYWNIIDQRWEQQWKLPLQAAGFYLNPKFFYSVKDEMHNKTMSGMFDCIERLVPDINIQDKIVKEINMYKNAVGDLGRKIAIRARGTLLPVEWWSTYGGCCANLARLAVRILSQPCSTIRCQQNYYPFEPVHGTRNGLEHQRLSDLTFVKYNLRLRQMAHHKKEEDPIDPLSFDIIDIVEDWVTEDEVWLEDYGSSNWKSLEPPAIDKMPFGPSIDEVEFIGSEFDDCEIINGLTEVKEEVLFRV</sequence>
<evidence type="ECO:0000259" key="2">
    <source>
        <dbReference type="Pfam" id="PF04937"/>
    </source>
</evidence>
<dbReference type="AlphaFoldDB" id="A0AAD7LV12"/>
<dbReference type="InterPro" id="IPR008906">
    <property type="entry name" value="HATC_C_dom"/>
</dbReference>
<organism evidence="4 5">
    <name type="scientific">Quillaja saponaria</name>
    <name type="common">Soap bark tree</name>
    <dbReference type="NCBI Taxonomy" id="32244"/>
    <lineage>
        <taxon>Eukaryota</taxon>
        <taxon>Viridiplantae</taxon>
        <taxon>Streptophyta</taxon>
        <taxon>Embryophyta</taxon>
        <taxon>Tracheophyta</taxon>
        <taxon>Spermatophyta</taxon>
        <taxon>Magnoliopsida</taxon>
        <taxon>eudicotyledons</taxon>
        <taxon>Gunneridae</taxon>
        <taxon>Pentapetalae</taxon>
        <taxon>rosids</taxon>
        <taxon>fabids</taxon>
        <taxon>Fabales</taxon>
        <taxon>Quillajaceae</taxon>
        <taxon>Quillaja</taxon>
    </lineage>
</organism>
<reference evidence="4" key="1">
    <citation type="journal article" date="2023" name="Science">
        <title>Elucidation of the pathway for biosynthesis of saponin adjuvants from the soapbark tree.</title>
        <authorList>
            <person name="Reed J."/>
            <person name="Orme A."/>
            <person name="El-Demerdash A."/>
            <person name="Owen C."/>
            <person name="Martin L.B.B."/>
            <person name="Misra R.C."/>
            <person name="Kikuchi S."/>
            <person name="Rejzek M."/>
            <person name="Martin A.C."/>
            <person name="Harkess A."/>
            <person name="Leebens-Mack J."/>
            <person name="Louveau T."/>
            <person name="Stephenson M.J."/>
            <person name="Osbourn A."/>
        </authorList>
    </citation>
    <scope>NUCLEOTIDE SEQUENCE</scope>
    <source>
        <strain evidence="4">S10</strain>
    </source>
</reference>
<dbReference type="Proteomes" id="UP001163823">
    <property type="component" value="Chromosome 6"/>
</dbReference>
<feature type="domain" description="DUF659" evidence="2">
    <location>
        <begin position="338"/>
        <end position="489"/>
    </location>
</feature>
<dbReference type="InterPro" id="IPR007021">
    <property type="entry name" value="DUF659"/>
</dbReference>
<gene>
    <name evidence="4" type="ORF">O6P43_013774</name>
</gene>
<keyword evidence="1" id="KW-0472">Membrane</keyword>
<dbReference type="EMBL" id="JARAOO010000006">
    <property type="protein sequence ID" value="KAJ7963886.1"/>
    <property type="molecule type" value="Genomic_DNA"/>
</dbReference>
<evidence type="ECO:0000313" key="5">
    <source>
        <dbReference type="Proteomes" id="UP001163823"/>
    </source>
</evidence>
<feature type="domain" description="HAT C-terminal dimerisation" evidence="3">
    <location>
        <begin position="702"/>
        <end position="775"/>
    </location>
</feature>
<dbReference type="PANTHER" id="PTHR32166">
    <property type="entry name" value="OSJNBA0013A04.12 PROTEIN"/>
    <property type="match status" value="1"/>
</dbReference>
<dbReference type="KEGG" id="qsa:O6P43_013774"/>
<keyword evidence="5" id="KW-1185">Reference proteome</keyword>
<feature type="transmembrane region" description="Helical" evidence="1">
    <location>
        <begin position="20"/>
        <end position="43"/>
    </location>
</feature>
<dbReference type="Pfam" id="PF05699">
    <property type="entry name" value="Dimer_Tnp_hAT"/>
    <property type="match status" value="1"/>
</dbReference>
<dbReference type="PANTHER" id="PTHR32166:SF88">
    <property type="entry name" value="HAT TRANSPOSON SUPERFAMILY"/>
    <property type="match status" value="1"/>
</dbReference>